<feature type="transmembrane region" description="Helical" evidence="8">
    <location>
        <begin position="202"/>
        <end position="223"/>
    </location>
</feature>
<dbReference type="PROSITE" id="PS50928">
    <property type="entry name" value="ABC_TM1"/>
    <property type="match status" value="2"/>
</dbReference>
<dbReference type="GO" id="GO:0005315">
    <property type="term" value="F:phosphate transmembrane transporter activity"/>
    <property type="evidence" value="ECO:0007669"/>
    <property type="project" value="InterPro"/>
</dbReference>
<feature type="transmembrane region" description="Helical" evidence="8">
    <location>
        <begin position="427"/>
        <end position="457"/>
    </location>
</feature>
<evidence type="ECO:0000313" key="10">
    <source>
        <dbReference type="EMBL" id="PWR72143.1"/>
    </source>
</evidence>
<dbReference type="Proteomes" id="UP000245657">
    <property type="component" value="Unassembled WGS sequence"/>
</dbReference>
<evidence type="ECO:0000259" key="9">
    <source>
        <dbReference type="PROSITE" id="PS50928"/>
    </source>
</evidence>
<dbReference type="InterPro" id="IPR035906">
    <property type="entry name" value="MetI-like_sf"/>
</dbReference>
<dbReference type="PANTHER" id="PTHR43470:SF3">
    <property type="entry name" value="PHOSPHATE TRANSPORT SYSTEM PERMEASE PROTEIN PSTA-RELATED"/>
    <property type="match status" value="1"/>
</dbReference>
<dbReference type="InterPro" id="IPR005672">
    <property type="entry name" value="Phosphate_PstA"/>
</dbReference>
<keyword evidence="6 8" id="KW-1133">Transmembrane helix</keyword>
<dbReference type="Pfam" id="PF00528">
    <property type="entry name" value="BPD_transp_1"/>
    <property type="match status" value="2"/>
</dbReference>
<proteinExistence type="inferred from homology"/>
<dbReference type="SUPFAM" id="SSF161098">
    <property type="entry name" value="MetI-like"/>
    <property type="match status" value="2"/>
</dbReference>
<comment type="subcellular location">
    <subcellularLocation>
        <location evidence="1">Cell membrane</location>
        <topology evidence="1">Multi-pass membrane protein</topology>
    </subcellularLocation>
</comment>
<dbReference type="EMBL" id="QGMY01000007">
    <property type="protein sequence ID" value="PWR72143.1"/>
    <property type="molecule type" value="Genomic_DNA"/>
</dbReference>
<evidence type="ECO:0000256" key="4">
    <source>
        <dbReference type="ARBA" id="ARBA00022475"/>
    </source>
</evidence>
<keyword evidence="4" id="KW-1003">Cell membrane</keyword>
<evidence type="ECO:0000256" key="2">
    <source>
        <dbReference type="ARBA" id="ARBA00007069"/>
    </source>
</evidence>
<dbReference type="PANTHER" id="PTHR43470">
    <property type="entry name" value="PHOSPHATE TRANSPORT SYSTEM PERMEASE PROTEIN PSTA-RELATED"/>
    <property type="match status" value="1"/>
</dbReference>
<dbReference type="NCBIfam" id="TIGR02138">
    <property type="entry name" value="phosphate_pstC"/>
    <property type="match status" value="1"/>
</dbReference>
<feature type="transmembrane region" description="Helical" evidence="8">
    <location>
        <begin position="25"/>
        <end position="47"/>
    </location>
</feature>
<dbReference type="NCBIfam" id="TIGR00974">
    <property type="entry name" value="3a0107s02c"/>
    <property type="match status" value="1"/>
</dbReference>
<comment type="similarity">
    <text evidence="2">Belongs to the binding-protein-dependent transport system permease family. CysTW subfamily.</text>
</comment>
<feature type="transmembrane region" description="Helical" evidence="8">
    <location>
        <begin position="158"/>
        <end position="181"/>
    </location>
</feature>
<feature type="transmembrane region" description="Helical" evidence="8">
    <location>
        <begin position="620"/>
        <end position="639"/>
    </location>
</feature>
<dbReference type="OrthoDB" id="338493at2157"/>
<feature type="transmembrane region" description="Helical" evidence="8">
    <location>
        <begin position="123"/>
        <end position="146"/>
    </location>
</feature>
<organism evidence="10 11">
    <name type="scientific">Methanospirillum lacunae</name>
    <dbReference type="NCBI Taxonomy" id="668570"/>
    <lineage>
        <taxon>Archaea</taxon>
        <taxon>Methanobacteriati</taxon>
        <taxon>Methanobacteriota</taxon>
        <taxon>Stenosarchaea group</taxon>
        <taxon>Methanomicrobia</taxon>
        <taxon>Methanomicrobiales</taxon>
        <taxon>Methanospirillaceae</taxon>
        <taxon>Methanospirillum</taxon>
    </lineage>
</organism>
<gene>
    <name evidence="10" type="ORF">DK846_09135</name>
</gene>
<keyword evidence="5 8" id="KW-0812">Transmembrane</keyword>
<feature type="transmembrane region" description="Helical" evidence="8">
    <location>
        <begin position="478"/>
        <end position="511"/>
    </location>
</feature>
<evidence type="ECO:0000256" key="8">
    <source>
        <dbReference type="SAM" id="Phobius"/>
    </source>
</evidence>
<feature type="domain" description="ABC transmembrane type-1" evidence="9">
    <location>
        <begin position="431"/>
        <end position="636"/>
    </location>
</feature>
<feature type="transmembrane region" description="Helical" evidence="8">
    <location>
        <begin position="353"/>
        <end position="371"/>
    </location>
</feature>
<dbReference type="Gene3D" id="1.10.3720.10">
    <property type="entry name" value="MetI-like"/>
    <property type="match status" value="2"/>
</dbReference>
<protein>
    <submittedName>
        <fullName evidence="10">Phosphate ABC transporter permease</fullName>
    </submittedName>
</protein>
<dbReference type="InterPro" id="IPR000515">
    <property type="entry name" value="MetI-like"/>
</dbReference>
<keyword evidence="7 8" id="KW-0472">Membrane</keyword>
<evidence type="ECO:0000256" key="7">
    <source>
        <dbReference type="ARBA" id="ARBA00023136"/>
    </source>
</evidence>
<accession>A0A2V2NA57</accession>
<feature type="transmembrane region" description="Helical" evidence="8">
    <location>
        <begin position="275"/>
        <end position="295"/>
    </location>
</feature>
<feature type="domain" description="ABC transmembrane type-1" evidence="9">
    <location>
        <begin position="82"/>
        <end position="296"/>
    </location>
</feature>
<keyword evidence="11" id="KW-1185">Reference proteome</keyword>
<dbReference type="InterPro" id="IPR011864">
    <property type="entry name" value="Phosphate_PstC"/>
</dbReference>
<comment type="caution">
    <text evidence="10">The sequence shown here is derived from an EMBL/GenBank/DDBJ whole genome shotgun (WGS) entry which is preliminary data.</text>
</comment>
<dbReference type="CDD" id="cd06261">
    <property type="entry name" value="TM_PBP2"/>
    <property type="match status" value="2"/>
</dbReference>
<evidence type="ECO:0000313" key="11">
    <source>
        <dbReference type="Proteomes" id="UP000245657"/>
    </source>
</evidence>
<dbReference type="RefSeq" id="WP_109968632.1">
    <property type="nucleotide sequence ID" value="NZ_CP176093.1"/>
</dbReference>
<name>A0A2V2NA57_9EURY</name>
<dbReference type="GO" id="GO:0005886">
    <property type="term" value="C:plasma membrane"/>
    <property type="evidence" value="ECO:0007669"/>
    <property type="project" value="UniProtKB-SubCell"/>
</dbReference>
<evidence type="ECO:0000256" key="1">
    <source>
        <dbReference type="ARBA" id="ARBA00004651"/>
    </source>
</evidence>
<dbReference type="GO" id="GO:0035435">
    <property type="term" value="P:phosphate ion transmembrane transport"/>
    <property type="evidence" value="ECO:0007669"/>
    <property type="project" value="InterPro"/>
</dbReference>
<evidence type="ECO:0000256" key="5">
    <source>
        <dbReference type="ARBA" id="ARBA00022692"/>
    </source>
</evidence>
<keyword evidence="3" id="KW-0813">Transport</keyword>
<evidence type="ECO:0000256" key="3">
    <source>
        <dbReference type="ARBA" id="ARBA00022448"/>
    </source>
</evidence>
<feature type="transmembrane region" description="Helical" evidence="8">
    <location>
        <begin position="81"/>
        <end position="111"/>
    </location>
</feature>
<sequence length="649" mass="69886">MTITGSERTFKERLTHRPMEQGVKVLWFLCAISSIIAIFCILGFLLYDAIPAFMEIGLIPFLTGDRWDPTSVIPKFGTVPLIVGTLLVTFGAMVFAVPLGLASAIFISELASPRLRQTLKPAIELLAGIPSVLYGFFGLVILVRLIQDWAHVSSGESVLAGSILLGIMALPTIISVSEDALSSIPRFLKEGSLALGATHWQTIARVLLPAALPGITAAIILGIGRAVGETMAVIMVTGNAGIIPDPIWNIFSPVRTLTGTLGIEMGEVAVGSLHYHALFGVAVLLLIISLIVNLLSLEVMKWLHRTQTGGKNGHKSLLQSIPVDLTFITPYLSWIVIIGCLLLLTLVGLWEGAVAVLVILAINALVCRFCKKQQIQQIWFSGIALVMVLVVAILIFILYDIFSHGLPYVSLEFITQPPTNLGRGGGIFPAIVGTFYLILGSIALAFPLGIGAAIYLVEYTKENTLTKIIRTATDLLNGTPSIVFGLFGFTFLVIFLGFGISLIAGIVTLALMVLPTVIRTTEEALRSVPDSLREGSYALGATKWQTVRRVVLPPAMPGIITGAILAIGRAAGETAPIMFTAVVFMQKRLPESLLDPVMALPYHLFVLATTVPGARNNQYATAVVLLVLVIAIYGVAIVIRNHFDRKVRW</sequence>
<evidence type="ECO:0000256" key="6">
    <source>
        <dbReference type="ARBA" id="ARBA00022989"/>
    </source>
</evidence>
<feature type="transmembrane region" description="Helical" evidence="8">
    <location>
        <begin position="559"/>
        <end position="585"/>
    </location>
</feature>
<reference evidence="10 11" key="1">
    <citation type="submission" date="2018-05" db="EMBL/GenBank/DDBJ databases">
        <title>Draft genome of Methanospirillum lacunae Ki8-1.</title>
        <authorList>
            <person name="Dueholm M.S."/>
            <person name="Nielsen P.H."/>
            <person name="Bakmann L.F."/>
            <person name="Otzen D.E."/>
        </authorList>
    </citation>
    <scope>NUCLEOTIDE SEQUENCE [LARGE SCALE GENOMIC DNA]</scope>
    <source>
        <strain evidence="10 11">Ki8-1</strain>
    </source>
</reference>
<dbReference type="GeneID" id="97547990"/>
<feature type="transmembrane region" description="Helical" evidence="8">
    <location>
        <begin position="325"/>
        <end position="347"/>
    </location>
</feature>
<feature type="transmembrane region" description="Helical" evidence="8">
    <location>
        <begin position="378"/>
        <end position="399"/>
    </location>
</feature>
<dbReference type="AlphaFoldDB" id="A0A2V2NA57"/>